<proteinExistence type="predicted"/>
<dbReference type="Proteomes" id="UP001152795">
    <property type="component" value="Unassembled WGS sequence"/>
</dbReference>
<dbReference type="InterPro" id="IPR055035">
    <property type="entry name" value="THAP9_C"/>
</dbReference>
<evidence type="ECO:0000256" key="2">
    <source>
        <dbReference type="ARBA" id="ARBA00022771"/>
    </source>
</evidence>
<evidence type="ECO:0000256" key="3">
    <source>
        <dbReference type="ARBA" id="ARBA00022833"/>
    </source>
</evidence>
<dbReference type="GO" id="GO:0008270">
    <property type="term" value="F:zinc ion binding"/>
    <property type="evidence" value="ECO:0007669"/>
    <property type="project" value="UniProtKB-KW"/>
</dbReference>
<dbReference type="PANTHER" id="PTHR47577:SF2">
    <property type="entry name" value="THAP DOMAIN CONTAINING 9"/>
    <property type="match status" value="1"/>
</dbReference>
<keyword evidence="4" id="KW-0238">DNA-binding</keyword>
<keyword evidence="1" id="KW-0479">Metal-binding</keyword>
<dbReference type="Pfam" id="PF21787">
    <property type="entry name" value="TNP-like_RNaseH_N"/>
    <property type="match status" value="1"/>
</dbReference>
<dbReference type="InterPro" id="IPR021896">
    <property type="entry name" value="THAP9-like_HTH"/>
</dbReference>
<dbReference type="AlphaFoldDB" id="A0A7D9IKJ0"/>
<keyword evidence="6" id="KW-1185">Reference proteome</keyword>
<dbReference type="PANTHER" id="PTHR47577">
    <property type="entry name" value="THAP DOMAIN-CONTAINING PROTEIN 6"/>
    <property type="match status" value="1"/>
</dbReference>
<dbReference type="InterPro" id="IPR048365">
    <property type="entry name" value="TNP-like_RNaseH_N"/>
</dbReference>
<dbReference type="InterPro" id="IPR006612">
    <property type="entry name" value="THAP_Znf"/>
</dbReference>
<evidence type="ECO:0000256" key="4">
    <source>
        <dbReference type="ARBA" id="ARBA00023125"/>
    </source>
</evidence>
<keyword evidence="3" id="KW-0862">Zinc</keyword>
<dbReference type="SMART" id="SM00692">
    <property type="entry name" value="DM3"/>
    <property type="match status" value="1"/>
</dbReference>
<reference evidence="5" key="1">
    <citation type="submission" date="2020-04" db="EMBL/GenBank/DDBJ databases">
        <authorList>
            <person name="Alioto T."/>
            <person name="Alioto T."/>
            <person name="Gomez Garrido J."/>
        </authorList>
    </citation>
    <scope>NUCLEOTIDE SEQUENCE</scope>
    <source>
        <strain evidence="5">A484AB</strain>
    </source>
</reference>
<dbReference type="Pfam" id="PF21788">
    <property type="entry name" value="TNP-like_GBD"/>
    <property type="match status" value="1"/>
</dbReference>
<accession>A0A7D9IKJ0</accession>
<dbReference type="Pfam" id="PF05485">
    <property type="entry name" value="THAP"/>
    <property type="match status" value="1"/>
</dbReference>
<dbReference type="Pfam" id="PF12017">
    <property type="entry name" value="Tnp_P_element"/>
    <property type="match status" value="1"/>
</dbReference>
<evidence type="ECO:0000313" key="5">
    <source>
        <dbReference type="EMBL" id="CAB4007548.1"/>
    </source>
</evidence>
<comment type="caution">
    <text evidence="5">The sequence shown here is derived from an EMBL/GenBank/DDBJ whole genome shotgun (WGS) entry which is preliminary data.</text>
</comment>
<dbReference type="SUPFAM" id="SSF57716">
    <property type="entry name" value="Glucocorticoid receptor-like (DNA-binding domain)"/>
    <property type="match status" value="1"/>
</dbReference>
<dbReference type="Pfam" id="PF21789">
    <property type="entry name" value="TNP-like_RNaseH_C"/>
    <property type="match status" value="1"/>
</dbReference>
<dbReference type="Pfam" id="PF22824">
    <property type="entry name" value="THAP9_C"/>
    <property type="match status" value="1"/>
</dbReference>
<dbReference type="SMART" id="SM00980">
    <property type="entry name" value="THAP"/>
    <property type="match status" value="1"/>
</dbReference>
<dbReference type="GO" id="GO:0003677">
    <property type="term" value="F:DNA binding"/>
    <property type="evidence" value="ECO:0007669"/>
    <property type="project" value="UniProtKB-UniRule"/>
</dbReference>
<gene>
    <name evidence="5" type="ORF">PACLA_8A029838</name>
</gene>
<dbReference type="InterPro" id="IPR048366">
    <property type="entry name" value="TNP-like_GBD"/>
</dbReference>
<dbReference type="OrthoDB" id="6491412at2759"/>
<dbReference type="PROSITE" id="PS50950">
    <property type="entry name" value="ZF_THAP"/>
    <property type="match status" value="1"/>
</dbReference>
<sequence>MFFPPWLFSKQASKNQQKMPQFCSIYGCHHALAKENISSHRFPDARKNPEMYAIWVENANKNSPVKFVPTKGSRICSGHFNSDMIEEGGKRVILKSYAVPTIFPNFQVIKNGQAGIEKVLSQDVIEVEKFHGMSYEKHNLVKTVIKNEDKALSLQVVNEKIAIMDSVNMQVVTEEVTTEGNVSILGVKRKYTDEIEIYQECISNEVSVSPKRARTISSFDDHPYCMKSPHRMKRQVDDLIDKVENLQKRLKTSQKKTNRRDKKVSTLTSVVSELREKNLINSDCATILESTFSGVPKELMKRLVTQKKKKNLGAYPPELRSFALTLKFYSTKAYNYVRKSFDLGLPHVNVIRSWYSSMNGEPGFTKDALTALKAKVLAAKRDNQEVVCALMLDEMAIRKHVEWDGKQFRGYVDLGTGINDDSLPEATDALVFMAVAVNSGWKVPCGYFLVNGLTGEQKANLTKECITKLHEAGVKVVSFTCDGPTSHQAMLKLLGAQLSPDNLQAYFQHPCDPKAKIYIFLDACHMIKLVRNTMSDWKVLKDKDGNAIKWQFVEELHKLQESEGLHLANKLRSAHIKWKPQKMKVNLAAQALSSSVADALEYCEGKLKLPQFQGCGPTVQCIRVFDHLFDVLNSRNPLARNFKAPIRRSNYQYTKRFLDEASEYIRNLKGPAGQSILTSKRKTGFLGFLLCINAVVGLAEDLVNAANPVLKYLLTYKMSQDHLELFFSAVRACGGWNNNPTTRQFVVAYKQLLMRHNIEGGRGNCTPQDDTEILNSVQDQHEINSVPTGISDMAIARRYDLELRQPTADDHDYCDVSNAMELSEYKEAAISYIAGYVVKMVEKKIHCPQCLAVLTTSKGSIPDLFVTWKSNGGLKLPSLGLIKICEETEKCVMRMLNVNGGGLPHGAGLSSAIATTVLSVCVGSGVFSTLDQHMFDSTPGNNHVFKLIKCCCQSYVTIRMHHLSKTRNAGMHDKVVRKQFSKLVLFKHQ</sequence>
<keyword evidence="2" id="KW-0863">Zinc-finger</keyword>
<organism evidence="5 6">
    <name type="scientific">Paramuricea clavata</name>
    <name type="common">Red gorgonian</name>
    <name type="synonym">Violescent sea-whip</name>
    <dbReference type="NCBI Taxonomy" id="317549"/>
    <lineage>
        <taxon>Eukaryota</taxon>
        <taxon>Metazoa</taxon>
        <taxon>Cnidaria</taxon>
        <taxon>Anthozoa</taxon>
        <taxon>Octocorallia</taxon>
        <taxon>Malacalcyonacea</taxon>
        <taxon>Plexauridae</taxon>
        <taxon>Paramuricea</taxon>
    </lineage>
</organism>
<evidence type="ECO:0000313" key="6">
    <source>
        <dbReference type="Proteomes" id="UP001152795"/>
    </source>
</evidence>
<dbReference type="InterPro" id="IPR048367">
    <property type="entry name" value="TNP-like_RNaseH_C"/>
</dbReference>
<name>A0A7D9IKJ0_PARCT</name>
<dbReference type="EMBL" id="CACRXK020005832">
    <property type="protein sequence ID" value="CAB4007548.1"/>
    <property type="molecule type" value="Genomic_DNA"/>
</dbReference>
<protein>
    <submittedName>
        <fullName evidence="5">THAP domain-containing 9, partial</fullName>
    </submittedName>
</protein>
<evidence type="ECO:0000256" key="1">
    <source>
        <dbReference type="ARBA" id="ARBA00022723"/>
    </source>
</evidence>